<dbReference type="SMART" id="SM00717">
    <property type="entry name" value="SANT"/>
    <property type="match status" value="2"/>
</dbReference>
<evidence type="ECO:0000256" key="5">
    <source>
        <dbReference type="ARBA" id="ARBA00023163"/>
    </source>
</evidence>
<gene>
    <name evidence="11" type="ORF">PRUPE_2G327700</name>
</gene>
<evidence type="ECO:0000256" key="1">
    <source>
        <dbReference type="ARBA" id="ARBA00004123"/>
    </source>
</evidence>
<evidence type="ECO:0000313" key="12">
    <source>
        <dbReference type="Proteomes" id="UP000006882"/>
    </source>
</evidence>
<keyword evidence="6" id="KW-0539">Nucleus</keyword>
<evidence type="ECO:0000256" key="7">
    <source>
        <dbReference type="ARBA" id="ARBA00062314"/>
    </source>
</evidence>
<keyword evidence="12" id="KW-1185">Reference proteome</keyword>
<dbReference type="eggNOG" id="KOG0048">
    <property type="taxonomic scope" value="Eukaryota"/>
</dbReference>
<dbReference type="Gramene" id="ONI25931">
    <property type="protein sequence ID" value="ONI25931"/>
    <property type="gene ID" value="PRUPE_2G327700"/>
</dbReference>
<evidence type="ECO:0000256" key="3">
    <source>
        <dbReference type="ARBA" id="ARBA00023015"/>
    </source>
</evidence>
<keyword evidence="4" id="KW-0238">DNA-binding</keyword>
<keyword evidence="3" id="KW-0805">Transcription regulation</keyword>
<dbReference type="InterPro" id="IPR017930">
    <property type="entry name" value="Myb_dom"/>
</dbReference>
<keyword evidence="5" id="KW-0804">Transcription</keyword>
<dbReference type="PANTHER" id="PTHR10641">
    <property type="entry name" value="MYB FAMILY TRANSCRIPTION FACTOR"/>
    <property type="match status" value="1"/>
</dbReference>
<feature type="domain" description="HTH myb-type" evidence="10">
    <location>
        <begin position="15"/>
        <end position="67"/>
    </location>
</feature>
<evidence type="ECO:0000259" key="10">
    <source>
        <dbReference type="PROSITE" id="PS51294"/>
    </source>
</evidence>
<evidence type="ECO:0000256" key="8">
    <source>
        <dbReference type="SAM" id="MobiDB-lite"/>
    </source>
</evidence>
<feature type="domain" description="Myb-like" evidence="9">
    <location>
        <begin position="68"/>
        <end position="118"/>
    </location>
</feature>
<dbReference type="FunFam" id="1.10.10.60:FF:000394">
    <property type="entry name" value="MYB transcription factor"/>
    <property type="match status" value="1"/>
</dbReference>
<feature type="region of interest" description="Disordered" evidence="8">
    <location>
        <begin position="1"/>
        <end position="24"/>
    </location>
</feature>
<protein>
    <submittedName>
        <fullName evidence="11">Uncharacterized protein</fullName>
    </submittedName>
</protein>
<evidence type="ECO:0000313" key="11">
    <source>
        <dbReference type="EMBL" id="ONI25931.1"/>
    </source>
</evidence>
<dbReference type="PROSITE" id="PS51294">
    <property type="entry name" value="HTH_MYB"/>
    <property type="match status" value="2"/>
</dbReference>
<dbReference type="PANTHER" id="PTHR10641:SF1287">
    <property type="entry name" value="TRANSCRIPTION FACTOR MYB93"/>
    <property type="match status" value="1"/>
</dbReference>
<dbReference type="Pfam" id="PF00249">
    <property type="entry name" value="Myb_DNA-binding"/>
    <property type="match status" value="2"/>
</dbReference>
<reference evidence="11 12" key="1">
    <citation type="journal article" date="2013" name="Nat. Genet.">
        <title>The high-quality draft genome of peach (Prunus persica) identifies unique patterns of genetic diversity, domestication and genome evolution.</title>
        <authorList>
            <consortium name="International Peach Genome Initiative"/>
            <person name="Verde I."/>
            <person name="Abbott A.G."/>
            <person name="Scalabrin S."/>
            <person name="Jung S."/>
            <person name="Shu S."/>
            <person name="Marroni F."/>
            <person name="Zhebentyayeva T."/>
            <person name="Dettori M.T."/>
            <person name="Grimwood J."/>
            <person name="Cattonaro F."/>
            <person name="Zuccolo A."/>
            <person name="Rossini L."/>
            <person name="Jenkins J."/>
            <person name="Vendramin E."/>
            <person name="Meisel L.A."/>
            <person name="Decroocq V."/>
            <person name="Sosinski B."/>
            <person name="Prochnik S."/>
            <person name="Mitros T."/>
            <person name="Policriti A."/>
            <person name="Cipriani G."/>
            <person name="Dondini L."/>
            <person name="Ficklin S."/>
            <person name="Goodstein D.M."/>
            <person name="Xuan P."/>
            <person name="Del Fabbro C."/>
            <person name="Aramini V."/>
            <person name="Copetti D."/>
            <person name="Gonzalez S."/>
            <person name="Horner D.S."/>
            <person name="Falchi R."/>
            <person name="Lucas S."/>
            <person name="Mica E."/>
            <person name="Maldonado J."/>
            <person name="Lazzari B."/>
            <person name="Bielenberg D."/>
            <person name="Pirona R."/>
            <person name="Miculan M."/>
            <person name="Barakat A."/>
            <person name="Testolin R."/>
            <person name="Stella A."/>
            <person name="Tartarini S."/>
            <person name="Tonutti P."/>
            <person name="Arus P."/>
            <person name="Orellana A."/>
            <person name="Wells C."/>
            <person name="Main D."/>
            <person name="Vizzotto G."/>
            <person name="Silva H."/>
            <person name="Salamini F."/>
            <person name="Schmutz J."/>
            <person name="Morgante M."/>
            <person name="Rokhsar D.S."/>
        </authorList>
    </citation>
    <scope>NUCLEOTIDE SEQUENCE [LARGE SCALE GENOMIC DNA]</scope>
    <source>
        <strain evidence="12">cv. Nemared</strain>
    </source>
</reference>
<dbReference type="GO" id="GO:0051707">
    <property type="term" value="P:response to other organism"/>
    <property type="evidence" value="ECO:0007669"/>
    <property type="project" value="UniProtKB-ARBA"/>
</dbReference>
<dbReference type="AlphaFoldDB" id="A0A251QQ38"/>
<dbReference type="InterPro" id="IPR009057">
    <property type="entry name" value="Homeodomain-like_sf"/>
</dbReference>
<name>A0A251QQ38_PRUPE</name>
<evidence type="ECO:0000259" key="9">
    <source>
        <dbReference type="PROSITE" id="PS50090"/>
    </source>
</evidence>
<sequence>MGRSASASGWCDEKSSSVKKGPWTPEEDEKLVEYIKRYGHGSWRALPKLAGLNRCGKSCRLRWTNYLRPDIKRGNFSQEEEQTIINLHALVGNKWSAIANNLPGRTDNEIKNFWNTHLKKKLLQMGIDPVTDRPITANNSDNIHNLYYLMINHILSSLAPQLLASSGTCSSLANNNLMMNMNPWGADLMRLHYSDAKIQVLRNILVQQLLSSTSTPNAEAAFNYLLPSYSSSSVHDHIDHEYSRVSINHYNYFPHLQGFGNGGAPIGFVPQNPTHASAQPSNLSSNISGLLKALHDLDHSQPPRAPPVLVPSSGSGTGTSDKLLGYDDHATVFSSTTGSNKICTNNNNNNNRDHSQQLQLGGSSSSYATPTDQLPLLVRSAAPSPETSAANPTVENNISNTTYSTTFEAWGNPPDLMDHDDDATNHSYWKDIFME</sequence>
<dbReference type="GO" id="GO:0080090">
    <property type="term" value="P:regulation of primary metabolic process"/>
    <property type="evidence" value="ECO:0007669"/>
    <property type="project" value="UniProtKB-ARBA"/>
</dbReference>
<dbReference type="Proteomes" id="UP000006882">
    <property type="component" value="Chromosome G2"/>
</dbReference>
<dbReference type="FunFam" id="1.10.10.60:FF:000001">
    <property type="entry name" value="MYB-related transcription factor"/>
    <property type="match status" value="1"/>
</dbReference>
<comment type="subunit">
    <text evidence="7">Can form complexes with MYC2, MYC3 or MYC4.</text>
</comment>
<accession>A0A251QQ38</accession>
<evidence type="ECO:0000256" key="6">
    <source>
        <dbReference type="ARBA" id="ARBA00023242"/>
    </source>
</evidence>
<dbReference type="EMBL" id="CM007652">
    <property type="protein sequence ID" value="ONI25931.1"/>
    <property type="molecule type" value="Genomic_DNA"/>
</dbReference>
<feature type="region of interest" description="Disordered" evidence="8">
    <location>
        <begin position="297"/>
        <end position="323"/>
    </location>
</feature>
<dbReference type="Gene3D" id="1.10.10.60">
    <property type="entry name" value="Homeodomain-like"/>
    <property type="match status" value="2"/>
</dbReference>
<feature type="compositionally biased region" description="Low complexity" evidence="8">
    <location>
        <begin position="345"/>
        <end position="366"/>
    </location>
</feature>
<dbReference type="GO" id="GO:0000976">
    <property type="term" value="F:transcription cis-regulatory region binding"/>
    <property type="evidence" value="ECO:0007669"/>
    <property type="project" value="UniProtKB-ARBA"/>
</dbReference>
<dbReference type="SMR" id="A0A251QQ38"/>
<proteinExistence type="predicted"/>
<keyword evidence="2" id="KW-0677">Repeat</keyword>
<dbReference type="PROSITE" id="PS50090">
    <property type="entry name" value="MYB_LIKE"/>
    <property type="match status" value="2"/>
</dbReference>
<evidence type="ECO:0000256" key="2">
    <source>
        <dbReference type="ARBA" id="ARBA00022737"/>
    </source>
</evidence>
<feature type="compositionally biased region" description="Polar residues" evidence="8">
    <location>
        <begin position="335"/>
        <end position="344"/>
    </location>
</feature>
<feature type="domain" description="HTH myb-type" evidence="10">
    <location>
        <begin position="68"/>
        <end position="122"/>
    </location>
</feature>
<feature type="domain" description="Myb-like" evidence="9">
    <location>
        <begin position="15"/>
        <end position="67"/>
    </location>
</feature>
<feature type="region of interest" description="Disordered" evidence="8">
    <location>
        <begin position="335"/>
        <end position="370"/>
    </location>
</feature>
<evidence type="ECO:0000256" key="4">
    <source>
        <dbReference type="ARBA" id="ARBA00023125"/>
    </source>
</evidence>
<comment type="subcellular location">
    <subcellularLocation>
        <location evidence="1">Nucleus</location>
    </subcellularLocation>
</comment>
<dbReference type="InterPro" id="IPR015495">
    <property type="entry name" value="Myb_TF_plants"/>
</dbReference>
<dbReference type="GO" id="GO:0005634">
    <property type="term" value="C:nucleus"/>
    <property type="evidence" value="ECO:0007669"/>
    <property type="project" value="UniProtKB-SubCell"/>
</dbReference>
<organism evidence="11 12">
    <name type="scientific">Prunus persica</name>
    <name type="common">Peach</name>
    <name type="synonym">Amygdalus persica</name>
    <dbReference type="NCBI Taxonomy" id="3760"/>
    <lineage>
        <taxon>Eukaryota</taxon>
        <taxon>Viridiplantae</taxon>
        <taxon>Streptophyta</taxon>
        <taxon>Embryophyta</taxon>
        <taxon>Tracheophyta</taxon>
        <taxon>Spermatophyta</taxon>
        <taxon>Magnoliopsida</taxon>
        <taxon>eudicotyledons</taxon>
        <taxon>Gunneridae</taxon>
        <taxon>Pentapetalae</taxon>
        <taxon>rosids</taxon>
        <taxon>fabids</taxon>
        <taxon>Rosales</taxon>
        <taxon>Rosaceae</taxon>
        <taxon>Amygdaloideae</taxon>
        <taxon>Amygdaleae</taxon>
        <taxon>Prunus</taxon>
    </lineage>
</organism>
<dbReference type="SUPFAM" id="SSF46689">
    <property type="entry name" value="Homeodomain-like"/>
    <property type="match status" value="1"/>
</dbReference>
<dbReference type="CDD" id="cd00167">
    <property type="entry name" value="SANT"/>
    <property type="match status" value="2"/>
</dbReference>
<dbReference type="InterPro" id="IPR001005">
    <property type="entry name" value="SANT/Myb"/>
</dbReference>
<dbReference type="STRING" id="3760.A0A251QQ38"/>